<dbReference type="OrthoDB" id="387702at2759"/>
<dbReference type="RefSeq" id="XP_730451.2">
    <property type="nucleotide sequence ID" value="XM_725358.2"/>
</dbReference>
<dbReference type="VEuPathDB" id="PlasmoDB:PYYM_1355300"/>
<feature type="compositionally biased region" description="Low complexity" evidence="1">
    <location>
        <begin position="323"/>
        <end position="335"/>
    </location>
</feature>
<evidence type="ECO:0000256" key="2">
    <source>
        <dbReference type="SAM" id="SignalP"/>
    </source>
</evidence>
<dbReference type="VEuPathDB" id="PlasmoDB:PY17X_1358800"/>
<reference evidence="4" key="2">
    <citation type="submission" date="2014-05" db="EMBL/GenBank/DDBJ databases">
        <authorList>
            <person name="Aslett M.A."/>
            <person name="De Silva N."/>
        </authorList>
    </citation>
    <scope>NUCLEOTIDE SEQUENCE</scope>
    <source>
        <strain evidence="4">17X</strain>
    </source>
</reference>
<feature type="compositionally biased region" description="Polar residues" evidence="1">
    <location>
        <begin position="650"/>
        <end position="659"/>
    </location>
</feature>
<evidence type="ECO:0000313" key="5">
    <source>
        <dbReference type="Proteomes" id="UP000072874"/>
    </source>
</evidence>
<feature type="signal peptide" evidence="2">
    <location>
        <begin position="1"/>
        <end position="30"/>
    </location>
</feature>
<evidence type="ECO:0000256" key="1">
    <source>
        <dbReference type="SAM" id="MobiDB-lite"/>
    </source>
</evidence>
<feature type="region of interest" description="Disordered" evidence="1">
    <location>
        <begin position="177"/>
        <end position="209"/>
    </location>
</feature>
<feature type="compositionally biased region" description="Polar residues" evidence="1">
    <location>
        <begin position="336"/>
        <end position="355"/>
    </location>
</feature>
<feature type="compositionally biased region" description="Basic residues" evidence="1">
    <location>
        <begin position="478"/>
        <end position="504"/>
    </location>
</feature>
<feature type="region of interest" description="Disordered" evidence="1">
    <location>
        <begin position="475"/>
        <end position="513"/>
    </location>
</feature>
<feature type="compositionally biased region" description="Basic and acidic residues" evidence="1">
    <location>
        <begin position="639"/>
        <end position="649"/>
    </location>
</feature>
<feature type="compositionally biased region" description="Basic and acidic residues" evidence="1">
    <location>
        <begin position="127"/>
        <end position="139"/>
    </location>
</feature>
<feature type="compositionally biased region" description="Polar residues" evidence="1">
    <location>
        <begin position="140"/>
        <end position="158"/>
    </location>
</feature>
<dbReference type="Proteomes" id="UP000072874">
    <property type="component" value="Chromosome 13"/>
</dbReference>
<feature type="compositionally biased region" description="Basic and acidic residues" evidence="1">
    <location>
        <begin position="391"/>
        <end position="415"/>
    </location>
</feature>
<feature type="compositionally biased region" description="Acidic residues" evidence="1">
    <location>
        <begin position="626"/>
        <end position="638"/>
    </location>
</feature>
<organism evidence="3 6">
    <name type="scientific">Plasmodium yoelii</name>
    <dbReference type="NCBI Taxonomy" id="5861"/>
    <lineage>
        <taxon>Eukaryota</taxon>
        <taxon>Sar</taxon>
        <taxon>Alveolata</taxon>
        <taxon>Apicomplexa</taxon>
        <taxon>Aconoidasida</taxon>
        <taxon>Haemosporida</taxon>
        <taxon>Plasmodiidae</taxon>
        <taxon>Plasmodium</taxon>
        <taxon>Plasmodium (Vinckeia)</taxon>
    </lineage>
</organism>
<sequence>MMLTLFPTMNVKNKLFLICIYFFILRNAYAENLNDVENKFSGKIKNRNKRNNAGTNKSFYVNKKLNNNSNSKANSSNTLKLNEAIINKFNKIKNGEHDATERKQIIRNRGLSRQKKGQRNTSFIIKSNDDDKINSKKETNFNQNNFRNKPQTNNNVKNTLGRADTDINVINIEHNDDKKIYDNNNNGRNNRENVSDENSEYSSEDTSDGLLNMDDLYKYADEDLINDDITEDEPIDDLYKYADEDLINDDITEDEPIDDLFEDSMPLYNNSDKIYDENVDSSLTKDAKKIDIDVLNSRKNDAYLKESAKNSITKNIDDKTISSKNKNINKKTTSNASHDNQTISKPNKTIKNNIPETIMNPLSGLNNSNTNSIENKKSDASKYRGNQPLNKETKEKNNTNHKNKIDGLHNKGNDKIVKQNNVNNIANKENFSKVNTTKNDKNSTSNIYDPNKIVKDETKSIGEIININIALNPTTQNKNRKLGKKEKKKHTDTRRISRKGKGSRTHNNSAKRVTKKNNLSVNSFDDKVKTDKYQHKNLENKKHIQKNVMHNKKGKNMSNLLPDETANDVNKNKHDISISIEVPKEMGKVKIPSNIVKEIKKGNNMNNESFIYINSQNDNDNNGENIETESNDTNYDEETNQKDETKYGTDESSTPNTTEVANLNTENNLVIEKEKEDNNLDRYGHEDNAEKAENGEHPLITKKKNIIKNSRKIYNLKLYNCSYIDDWDLNNEYIDEEGKLVKLSGYVFQNVVNSDSMPTANITDWKLKGSCDHDKYICGALKYMNNIYNKGERVIFDGKIYEATSDAYSNPKELANVWIDKTSDCYNF</sequence>
<evidence type="ECO:0000313" key="4">
    <source>
        <dbReference type="EMBL" id="VTZ80959.1"/>
    </source>
</evidence>
<gene>
    <name evidence="4" type="ORF">PY17X_1358800</name>
    <name evidence="3" type="ORF">PYYM_1355300</name>
</gene>
<feature type="chain" id="PRO_5014502242" evidence="2">
    <location>
        <begin position="31"/>
        <end position="828"/>
    </location>
</feature>
<dbReference type="EMBL" id="LM993667">
    <property type="protein sequence ID" value="VTZ80959.1"/>
    <property type="molecule type" value="Genomic_DNA"/>
</dbReference>
<name>A0A078KHL3_PLAYE</name>
<proteinExistence type="predicted"/>
<dbReference type="KEGG" id="pyo:PY17X_1358800"/>
<dbReference type="OMA" id="YGHEDNA"/>
<evidence type="ECO:0000313" key="3">
    <source>
        <dbReference type="EMBL" id="CDU20201.1"/>
    </source>
</evidence>
<feature type="compositionally biased region" description="Low complexity" evidence="1">
    <location>
        <begin position="614"/>
        <end position="625"/>
    </location>
</feature>
<dbReference type="GeneID" id="3829675"/>
<feature type="region of interest" description="Disordered" evidence="1">
    <location>
        <begin position="614"/>
        <end position="659"/>
    </location>
</feature>
<protein>
    <submittedName>
        <fullName evidence="3">Secreted ookinete protein, putative</fullName>
    </submittedName>
</protein>
<feature type="compositionally biased region" description="Acidic residues" evidence="1">
    <location>
        <begin position="195"/>
        <end position="207"/>
    </location>
</feature>
<accession>A0A078KHL3</accession>
<feature type="compositionally biased region" description="Polar residues" evidence="1">
    <location>
        <begin position="363"/>
        <end position="373"/>
    </location>
</feature>
<reference evidence="5 6" key="1">
    <citation type="journal article" date="2014" name="BMC Biol.">
        <title>A comprehensive evaluation of rodent malaria parasite genomes and gene expression.</title>
        <authorList>
            <person name="Otto T.D."/>
            <person name="Bohme U."/>
            <person name="Jackson A.P."/>
            <person name="Hunt M."/>
            <person name="Franke-Fayard B."/>
            <person name="Hoeijmakers W.A."/>
            <person name="Religa A.A."/>
            <person name="Robertson L."/>
            <person name="Sanders M."/>
            <person name="Ogun S.A."/>
            <person name="Cunningham D."/>
            <person name="Erhart A."/>
            <person name="Billker O."/>
            <person name="Khan S.M."/>
            <person name="Stunnenberg H.G."/>
            <person name="Langhorne J."/>
            <person name="Holder A.A."/>
            <person name="Waters A.P."/>
            <person name="Newbold C.I."/>
            <person name="Pain A."/>
            <person name="Berriman M."/>
            <person name="Janse C.J."/>
        </authorList>
    </citation>
    <scope>NUCLEOTIDE SEQUENCE [LARGE SCALE GENOMIC DNA]</scope>
    <source>
        <strain evidence="4 5">17X</strain>
        <strain evidence="3 6">YM</strain>
    </source>
</reference>
<dbReference type="AlphaFoldDB" id="A0A078KHL3"/>
<feature type="region of interest" description="Disordered" evidence="1">
    <location>
        <begin position="107"/>
        <end position="159"/>
    </location>
</feature>
<keyword evidence="2" id="KW-0732">Signal</keyword>
<dbReference type="EMBL" id="LK934641">
    <property type="protein sequence ID" value="CDU20201.1"/>
    <property type="molecule type" value="Genomic_DNA"/>
</dbReference>
<reference evidence="4" key="4">
    <citation type="submission" date="2019-05" db="EMBL/GenBank/DDBJ databases">
        <authorList>
            <consortium name="Pathogen Informatics"/>
        </authorList>
    </citation>
    <scope>NUCLEOTIDE SEQUENCE</scope>
    <source>
        <strain evidence="4">17X</strain>
    </source>
</reference>
<reference evidence="3" key="3">
    <citation type="submission" date="2014-05" db="EMBL/GenBank/DDBJ databases">
        <authorList>
            <person name="Aslett A.Martin."/>
            <person name="De Silva Nishadi"/>
        </authorList>
    </citation>
    <scope>NUCLEOTIDE SEQUENCE</scope>
    <source>
        <strain evidence="3">YM</strain>
    </source>
</reference>
<feature type="region of interest" description="Disordered" evidence="1">
    <location>
        <begin position="323"/>
        <end position="415"/>
    </location>
</feature>
<dbReference type="CDD" id="cd12215">
    <property type="entry name" value="ChiC_BD"/>
    <property type="match status" value="1"/>
</dbReference>
<dbReference type="VEuPathDB" id="PlasmoDB:PY02552"/>
<dbReference type="Proteomes" id="UP000072904">
    <property type="component" value="Chromosome 13"/>
</dbReference>
<evidence type="ECO:0000313" key="6">
    <source>
        <dbReference type="Proteomes" id="UP000072904"/>
    </source>
</evidence>
<dbReference type="VEuPathDB" id="PlasmoDB:Py17XNL_001303427"/>